<dbReference type="EC" id="2.8.2.-" evidence="2"/>
<dbReference type="PANTHER" id="PTHR12788">
    <property type="entry name" value="PROTEIN-TYROSINE SULFOTRANSFERASE 2"/>
    <property type="match status" value="1"/>
</dbReference>
<dbReference type="InterPro" id="IPR026634">
    <property type="entry name" value="TPST-like"/>
</dbReference>
<keyword evidence="1 2" id="KW-0808">Transferase</keyword>
<gene>
    <name evidence="2" type="ORF">ACFODZ_07890</name>
</gene>
<evidence type="ECO:0000313" key="2">
    <source>
        <dbReference type="EMBL" id="MFC3194159.1"/>
    </source>
</evidence>
<dbReference type="GO" id="GO:0016740">
    <property type="term" value="F:transferase activity"/>
    <property type="evidence" value="ECO:0007669"/>
    <property type="project" value="UniProtKB-KW"/>
</dbReference>
<sequence length="278" mass="32312">MASIHKNIIYVAGLPRSGSTLMCQLLGEHPDIYSTGHSSPLANTIKGMRARMSDDPFLLSQLDVDYDLVYQRLTNSYRGFINGWFEETDKSMVVDKNRSWLNGLETLSHLDPNFKMVVCIRDLRQIFASIENRHQKTSLIDFPDDMADLTSYERADKLFSPQGVVGRPLRLIGQLQDVSVQLQKNLYYIIFEDLMNEPIRVMQEVYHWLGADNYIIDPNKLSVKQHESDSYYRFKYPHKTYDSIKPPALHDVTPRIGNDITKEFEWYYKLFYPGLLSP</sequence>
<dbReference type="RefSeq" id="WP_077412425.1">
    <property type="nucleotide sequence ID" value="NZ_JBHRTS010000004.1"/>
</dbReference>
<reference evidence="3" key="1">
    <citation type="journal article" date="2019" name="Int. J. Syst. Evol. Microbiol.">
        <title>The Global Catalogue of Microorganisms (GCM) 10K type strain sequencing project: providing services to taxonomists for standard genome sequencing and annotation.</title>
        <authorList>
            <consortium name="The Broad Institute Genomics Platform"/>
            <consortium name="The Broad Institute Genome Sequencing Center for Infectious Disease"/>
            <person name="Wu L."/>
            <person name="Ma J."/>
        </authorList>
    </citation>
    <scope>NUCLEOTIDE SEQUENCE [LARGE SCALE GENOMIC DNA]</scope>
    <source>
        <strain evidence="3">KCTC 42953</strain>
    </source>
</reference>
<dbReference type="SUPFAM" id="SSF52540">
    <property type="entry name" value="P-loop containing nucleoside triphosphate hydrolases"/>
    <property type="match status" value="1"/>
</dbReference>
<name>A0ABV7JBA7_9GAMM</name>
<dbReference type="Pfam" id="PF13469">
    <property type="entry name" value="Sulfotransfer_3"/>
    <property type="match status" value="1"/>
</dbReference>
<evidence type="ECO:0000313" key="3">
    <source>
        <dbReference type="Proteomes" id="UP001595533"/>
    </source>
</evidence>
<dbReference type="PANTHER" id="PTHR12788:SF10">
    <property type="entry name" value="PROTEIN-TYROSINE SULFOTRANSFERASE"/>
    <property type="match status" value="1"/>
</dbReference>
<accession>A0ABV7JBA7</accession>
<dbReference type="EMBL" id="JBHRTS010000004">
    <property type="protein sequence ID" value="MFC3194159.1"/>
    <property type="molecule type" value="Genomic_DNA"/>
</dbReference>
<proteinExistence type="predicted"/>
<evidence type="ECO:0000256" key="1">
    <source>
        <dbReference type="ARBA" id="ARBA00022679"/>
    </source>
</evidence>
<keyword evidence="3" id="KW-1185">Reference proteome</keyword>
<dbReference type="InterPro" id="IPR027417">
    <property type="entry name" value="P-loop_NTPase"/>
</dbReference>
<comment type="caution">
    <text evidence="2">The sequence shown here is derived from an EMBL/GenBank/DDBJ whole genome shotgun (WGS) entry which is preliminary data.</text>
</comment>
<organism evidence="2 3">
    <name type="scientific">Marinicella sediminis</name>
    <dbReference type="NCBI Taxonomy" id="1792834"/>
    <lineage>
        <taxon>Bacteria</taxon>
        <taxon>Pseudomonadati</taxon>
        <taxon>Pseudomonadota</taxon>
        <taxon>Gammaproteobacteria</taxon>
        <taxon>Lysobacterales</taxon>
        <taxon>Marinicellaceae</taxon>
        <taxon>Marinicella</taxon>
    </lineage>
</organism>
<dbReference type="Gene3D" id="3.40.50.300">
    <property type="entry name" value="P-loop containing nucleotide triphosphate hydrolases"/>
    <property type="match status" value="1"/>
</dbReference>
<dbReference type="Proteomes" id="UP001595533">
    <property type="component" value="Unassembled WGS sequence"/>
</dbReference>
<protein>
    <submittedName>
        <fullName evidence="2">Sulfotransferase family protein</fullName>
        <ecNumber evidence="2">2.8.2.-</ecNumber>
    </submittedName>
</protein>